<dbReference type="Proteomes" id="UP001165381">
    <property type="component" value="Unassembled WGS sequence"/>
</dbReference>
<comment type="caution">
    <text evidence="1">The sequence shown here is derived from an EMBL/GenBank/DDBJ whole genome shotgun (WGS) entry which is preliminary data.</text>
</comment>
<accession>A0ABT0QF11</accession>
<sequence length="225" mass="26203">MNKLFLFACMFFFLNTASSQKKYEIVLPNDYDKTNIYPLFIVFHGGNGNIKNMRTWWVSNKLSNEFIVVYFEATTLDNPPNYWGWRNLSIERNNIKQYYSEIIEKYRIKDDQVYAGGFSLGGKVSVDLALNQIIPIKGLISLNHGGGTTEFFTSENIIKARNKDFKAVLISGTHDYRYQKETLKIKKEFETYKLKHQFVQIKNLGHAVPDNFSILLDDYLGFIMD</sequence>
<dbReference type="SUPFAM" id="SSF53474">
    <property type="entry name" value="alpha/beta-Hydrolases"/>
    <property type="match status" value="1"/>
</dbReference>
<dbReference type="EMBL" id="JAMFLZ010000003">
    <property type="protein sequence ID" value="MCL6294829.1"/>
    <property type="molecule type" value="Genomic_DNA"/>
</dbReference>
<gene>
    <name evidence="1" type="ORF">M3P09_07480</name>
</gene>
<evidence type="ECO:0000313" key="2">
    <source>
        <dbReference type="Proteomes" id="UP001165381"/>
    </source>
</evidence>
<name>A0ABT0QF11_9FLAO</name>
<evidence type="ECO:0000313" key="1">
    <source>
        <dbReference type="EMBL" id="MCL6294829.1"/>
    </source>
</evidence>
<organism evidence="1 2">
    <name type="scientific">Jejuia spongiicola</name>
    <dbReference type="NCBI Taxonomy" id="2942207"/>
    <lineage>
        <taxon>Bacteria</taxon>
        <taxon>Pseudomonadati</taxon>
        <taxon>Bacteroidota</taxon>
        <taxon>Flavobacteriia</taxon>
        <taxon>Flavobacteriales</taxon>
        <taxon>Flavobacteriaceae</taxon>
        <taxon>Jejuia</taxon>
    </lineage>
</organism>
<protein>
    <recommendedName>
        <fullName evidence="3">Phospholipase/carboxylesterase/thioesterase domain-containing protein</fullName>
    </recommendedName>
</protein>
<reference evidence="1" key="1">
    <citation type="submission" date="2022-05" db="EMBL/GenBank/DDBJ databases">
        <authorList>
            <person name="Park J.-S."/>
        </authorList>
    </citation>
    <scope>NUCLEOTIDE SEQUENCE</scope>
    <source>
        <strain evidence="1">2012CJ34-3</strain>
    </source>
</reference>
<proteinExistence type="predicted"/>
<dbReference type="RefSeq" id="WP_143404149.1">
    <property type="nucleotide sequence ID" value="NZ_JAMFLZ010000003.1"/>
</dbReference>
<dbReference type="Gene3D" id="3.40.50.1820">
    <property type="entry name" value="alpha/beta hydrolase"/>
    <property type="match status" value="1"/>
</dbReference>
<dbReference type="InterPro" id="IPR029058">
    <property type="entry name" value="AB_hydrolase_fold"/>
</dbReference>
<evidence type="ECO:0008006" key="3">
    <source>
        <dbReference type="Google" id="ProtNLM"/>
    </source>
</evidence>
<keyword evidence="2" id="KW-1185">Reference proteome</keyword>